<dbReference type="GO" id="GO:0042910">
    <property type="term" value="F:xenobiotic transmembrane transporter activity"/>
    <property type="evidence" value="ECO:0007669"/>
    <property type="project" value="InterPro"/>
</dbReference>
<keyword evidence="1" id="KW-0813">Transport</keyword>
<dbReference type="Pfam" id="PF01554">
    <property type="entry name" value="MatE"/>
    <property type="match status" value="2"/>
</dbReference>
<name>A0A4R6WZ58_9PROT</name>
<dbReference type="OrthoDB" id="9780160at2"/>
<dbReference type="PANTHER" id="PTHR43298">
    <property type="entry name" value="MULTIDRUG RESISTANCE PROTEIN NORM-RELATED"/>
    <property type="match status" value="1"/>
</dbReference>
<protein>
    <submittedName>
        <fullName evidence="3">MATE family multidrug resistance protein</fullName>
    </submittedName>
</protein>
<dbReference type="InterPro" id="IPR050222">
    <property type="entry name" value="MATE_MdtK"/>
</dbReference>
<feature type="transmembrane region" description="Helical" evidence="2">
    <location>
        <begin position="76"/>
        <end position="95"/>
    </location>
</feature>
<accession>A0A4R6WZ58</accession>
<gene>
    <name evidence="3" type="ORF">A8950_1380</name>
</gene>
<evidence type="ECO:0000256" key="1">
    <source>
        <dbReference type="ARBA" id="ARBA00022448"/>
    </source>
</evidence>
<evidence type="ECO:0000256" key="2">
    <source>
        <dbReference type="SAM" id="Phobius"/>
    </source>
</evidence>
<dbReference type="PANTHER" id="PTHR43298:SF2">
    <property type="entry name" value="FMN_FAD EXPORTER YEEO-RELATED"/>
    <property type="match status" value="1"/>
</dbReference>
<dbReference type="RefSeq" id="WP_133612883.1">
    <property type="nucleotide sequence ID" value="NZ_SNYW01000007.1"/>
</dbReference>
<evidence type="ECO:0000313" key="4">
    <source>
        <dbReference type="Proteomes" id="UP000295783"/>
    </source>
</evidence>
<feature type="transmembrane region" description="Helical" evidence="2">
    <location>
        <begin position="436"/>
        <end position="458"/>
    </location>
</feature>
<feature type="transmembrane region" description="Helical" evidence="2">
    <location>
        <begin position="107"/>
        <end position="127"/>
    </location>
</feature>
<dbReference type="InterPro" id="IPR002528">
    <property type="entry name" value="MATE_fam"/>
</dbReference>
<reference evidence="3 4" key="1">
    <citation type="submission" date="2019-03" db="EMBL/GenBank/DDBJ databases">
        <title>Genomic Encyclopedia of Type Strains, Phase III (KMG-III): the genomes of soil and plant-associated and newly described type strains.</title>
        <authorList>
            <person name="Whitman W."/>
        </authorList>
    </citation>
    <scope>NUCLEOTIDE SEQUENCE [LARGE SCALE GENOMIC DNA]</scope>
    <source>
        <strain evidence="3 4">CGMCC 1.7660</strain>
    </source>
</reference>
<organism evidence="3 4">
    <name type="scientific">Dongia mobilis</name>
    <dbReference type="NCBI Taxonomy" id="578943"/>
    <lineage>
        <taxon>Bacteria</taxon>
        <taxon>Pseudomonadati</taxon>
        <taxon>Pseudomonadota</taxon>
        <taxon>Alphaproteobacteria</taxon>
        <taxon>Rhodospirillales</taxon>
        <taxon>Dongiaceae</taxon>
        <taxon>Dongia</taxon>
    </lineage>
</organism>
<feature type="transmembrane region" description="Helical" evidence="2">
    <location>
        <begin position="147"/>
        <end position="166"/>
    </location>
</feature>
<evidence type="ECO:0000313" key="3">
    <source>
        <dbReference type="EMBL" id="TDQ83097.1"/>
    </source>
</evidence>
<keyword evidence="2" id="KW-1133">Transmembrane helix</keyword>
<feature type="transmembrane region" description="Helical" evidence="2">
    <location>
        <begin position="178"/>
        <end position="198"/>
    </location>
</feature>
<feature type="transmembrane region" description="Helical" evidence="2">
    <location>
        <begin position="210"/>
        <end position="230"/>
    </location>
</feature>
<feature type="transmembrane region" description="Helical" evidence="2">
    <location>
        <begin position="292"/>
        <end position="313"/>
    </location>
</feature>
<feature type="transmembrane region" description="Helical" evidence="2">
    <location>
        <begin position="29"/>
        <end position="46"/>
    </location>
</feature>
<feature type="transmembrane region" description="Helical" evidence="2">
    <location>
        <begin position="372"/>
        <end position="399"/>
    </location>
</feature>
<dbReference type="AlphaFoldDB" id="A0A4R6WZ58"/>
<keyword evidence="4" id="KW-1185">Reference proteome</keyword>
<feature type="transmembrane region" description="Helical" evidence="2">
    <location>
        <begin position="411"/>
        <end position="430"/>
    </location>
</feature>
<feature type="transmembrane region" description="Helical" evidence="2">
    <location>
        <begin position="334"/>
        <end position="360"/>
    </location>
</feature>
<dbReference type="GO" id="GO:0015297">
    <property type="term" value="F:antiporter activity"/>
    <property type="evidence" value="ECO:0007669"/>
    <property type="project" value="InterPro"/>
</dbReference>
<keyword evidence="2" id="KW-0812">Transmembrane</keyword>
<dbReference type="Proteomes" id="UP000295783">
    <property type="component" value="Unassembled WGS sequence"/>
</dbReference>
<sequence>MSLADTQPLAPARHDAVAGLRAALAEGGALFRLALPIALIALVNMGMSVTDTLMVSQMFGTGALAAVAVGSDLYSILFYFCAGIIGGVTPFYTAAVTRGDAGERRHLLRQGWWLVLLLAALALPAIWTAPAWLATFGLAPDLLAEGAGYTRAMALTLVPMLGVTLYRTVLTAAERPKVFLQVTLAMLPLNAAANYLFMAGLGPLPACGPAGAGIASLLVALLSLGLLVLIGRRADRRRAAANPPAAVWRGLGDVLRIGIPIGIATVTEVGIYLAATIYAARLGAADVAAHTLTLRTAGIAYAVPAALLQAAMVRMARAESLAADDARREAGRAVTAAAIGLGLLCGAALLCLLLGAALPLSDSFFDRSATGVAAAGIALLLLVILGGIEGIACPGLAIAGLLRGRKDTRRPMLYTLAGYWLIGAPIGIILCEGLNQGIMGIWLGLAAGTLTTAALNALRFARSRDIALTI</sequence>
<dbReference type="EMBL" id="SNYW01000007">
    <property type="protein sequence ID" value="TDQ83097.1"/>
    <property type="molecule type" value="Genomic_DNA"/>
</dbReference>
<feature type="transmembrane region" description="Helical" evidence="2">
    <location>
        <begin position="257"/>
        <end position="280"/>
    </location>
</feature>
<keyword evidence="2" id="KW-0472">Membrane</keyword>
<dbReference type="GO" id="GO:0005886">
    <property type="term" value="C:plasma membrane"/>
    <property type="evidence" value="ECO:0007669"/>
    <property type="project" value="TreeGrafter"/>
</dbReference>
<proteinExistence type="predicted"/>
<comment type="caution">
    <text evidence="3">The sequence shown here is derived from an EMBL/GenBank/DDBJ whole genome shotgun (WGS) entry which is preliminary data.</text>
</comment>